<accession>A0A937G4N2</accession>
<dbReference type="AlphaFoldDB" id="A0A937G4N2"/>
<dbReference type="Proteomes" id="UP000614216">
    <property type="component" value="Unassembled WGS sequence"/>
</dbReference>
<evidence type="ECO:0000313" key="1">
    <source>
        <dbReference type="EMBL" id="MBL6449948.1"/>
    </source>
</evidence>
<sequence>MIDYDICDYDYFSLEDYEHAINISGIETDENLSYLNSLKEAVFLIEIDLGIELENNARDYLPSFTNFIAQSISKEFSCKSISHFKPLHLGEEVPISLFVNGVEELDFTITEPNGEKHWRKVAWVKNKFYKSNLSGA</sequence>
<keyword evidence="2" id="KW-1185">Reference proteome</keyword>
<protein>
    <submittedName>
        <fullName evidence="1">Uncharacterized protein</fullName>
    </submittedName>
</protein>
<dbReference type="EMBL" id="JAEUGD010000068">
    <property type="protein sequence ID" value="MBL6449948.1"/>
    <property type="molecule type" value="Genomic_DNA"/>
</dbReference>
<gene>
    <name evidence="1" type="ORF">JMN32_26785</name>
</gene>
<proteinExistence type="predicted"/>
<evidence type="ECO:0000313" key="2">
    <source>
        <dbReference type="Proteomes" id="UP000614216"/>
    </source>
</evidence>
<dbReference type="RefSeq" id="WP_202859495.1">
    <property type="nucleotide sequence ID" value="NZ_JAEUGD010000068.1"/>
</dbReference>
<reference evidence="1" key="1">
    <citation type="submission" date="2021-01" db="EMBL/GenBank/DDBJ databases">
        <title>Fulvivirga kasyanovii gen. nov., sp nov., a novel member of the phylum Bacteroidetes isolated from seawater in a mussel farm.</title>
        <authorList>
            <person name="Zhao L.-H."/>
            <person name="Wang Z.-J."/>
        </authorList>
    </citation>
    <scope>NUCLEOTIDE SEQUENCE</scope>
    <source>
        <strain evidence="1">29W222</strain>
    </source>
</reference>
<organism evidence="1 2">
    <name type="scientific">Fulvivirga marina</name>
    <dbReference type="NCBI Taxonomy" id="2494733"/>
    <lineage>
        <taxon>Bacteria</taxon>
        <taxon>Pseudomonadati</taxon>
        <taxon>Bacteroidota</taxon>
        <taxon>Cytophagia</taxon>
        <taxon>Cytophagales</taxon>
        <taxon>Fulvivirgaceae</taxon>
        <taxon>Fulvivirga</taxon>
    </lineage>
</organism>
<comment type="caution">
    <text evidence="1">The sequence shown here is derived from an EMBL/GenBank/DDBJ whole genome shotgun (WGS) entry which is preliminary data.</text>
</comment>
<name>A0A937G4N2_9BACT</name>